<feature type="compositionally biased region" description="Polar residues" evidence="2">
    <location>
        <begin position="150"/>
        <end position="177"/>
    </location>
</feature>
<feature type="domain" description="Pesticidal crystal protein Cry22Aa Ig-like" evidence="4">
    <location>
        <begin position="883"/>
        <end position="955"/>
    </location>
</feature>
<evidence type="ECO:0000313" key="5">
    <source>
        <dbReference type="EMBL" id="MFC6293799.1"/>
    </source>
</evidence>
<dbReference type="EMBL" id="JBHSSB010000003">
    <property type="protein sequence ID" value="MFC6293799.1"/>
    <property type="molecule type" value="Genomic_DNA"/>
</dbReference>
<dbReference type="NCBIfam" id="TIGR02167">
    <property type="entry name" value="Liste_lipo_26"/>
    <property type="match status" value="2"/>
</dbReference>
<evidence type="ECO:0000256" key="1">
    <source>
        <dbReference type="ARBA" id="ARBA00022729"/>
    </source>
</evidence>
<feature type="region of interest" description="Disordered" evidence="2">
    <location>
        <begin position="959"/>
        <end position="1039"/>
    </location>
</feature>
<dbReference type="InterPro" id="IPR013783">
    <property type="entry name" value="Ig-like_fold"/>
</dbReference>
<feature type="compositionally biased region" description="Polar residues" evidence="2">
    <location>
        <begin position="96"/>
        <end position="128"/>
    </location>
</feature>
<dbReference type="Gene3D" id="2.60.40.10">
    <property type="entry name" value="Immunoglobulins"/>
    <property type="match status" value="4"/>
</dbReference>
<dbReference type="Gene3D" id="3.80.10.10">
    <property type="entry name" value="Ribonuclease Inhibitor"/>
    <property type="match status" value="1"/>
</dbReference>
<feature type="compositionally biased region" description="Low complexity" evidence="2">
    <location>
        <begin position="998"/>
        <end position="1010"/>
    </location>
</feature>
<dbReference type="InterPro" id="IPR032179">
    <property type="entry name" value="Cry22Aa_Ig-like"/>
</dbReference>
<feature type="transmembrane region" description="Helical" evidence="3">
    <location>
        <begin position="1045"/>
        <end position="1063"/>
    </location>
</feature>
<proteinExistence type="predicted"/>
<evidence type="ECO:0000259" key="4">
    <source>
        <dbReference type="Pfam" id="PF16403"/>
    </source>
</evidence>
<feature type="compositionally biased region" description="Polar residues" evidence="2">
    <location>
        <begin position="66"/>
        <end position="89"/>
    </location>
</feature>
<evidence type="ECO:0000256" key="2">
    <source>
        <dbReference type="SAM" id="MobiDB-lite"/>
    </source>
</evidence>
<keyword evidence="3" id="KW-0812">Transmembrane</keyword>
<feature type="region of interest" description="Disordered" evidence="2">
    <location>
        <begin position="55"/>
        <end position="185"/>
    </location>
</feature>
<keyword evidence="1" id="KW-0732">Signal</keyword>
<dbReference type="NCBIfam" id="TIGR03715">
    <property type="entry name" value="KxYKxGKxW"/>
    <property type="match status" value="1"/>
</dbReference>
<dbReference type="Pfam" id="PF16403">
    <property type="entry name" value="Bact_surface_Ig-like"/>
    <property type="match status" value="1"/>
</dbReference>
<dbReference type="Proteomes" id="UP001596227">
    <property type="component" value="Unassembled WGS sequence"/>
</dbReference>
<feature type="compositionally biased region" description="Low complexity" evidence="2">
    <location>
        <begin position="966"/>
        <end position="980"/>
    </location>
</feature>
<dbReference type="RefSeq" id="WP_137607803.1">
    <property type="nucleotide sequence ID" value="NZ_BJDH01000007.1"/>
</dbReference>
<keyword evidence="3" id="KW-1133">Transmembrane helix</keyword>
<gene>
    <name evidence="5" type="ORF">ACFQH1_00850</name>
</gene>
<evidence type="ECO:0000256" key="3">
    <source>
        <dbReference type="SAM" id="Phobius"/>
    </source>
</evidence>
<dbReference type="Pfam" id="PF03382">
    <property type="entry name" value="DUF285"/>
    <property type="match status" value="1"/>
</dbReference>
<comment type="caution">
    <text evidence="5">The sequence shown here is derived from an EMBL/GenBank/DDBJ whole genome shotgun (WGS) entry which is preliminary data.</text>
</comment>
<keyword evidence="6" id="KW-1185">Reference proteome</keyword>
<dbReference type="InterPro" id="IPR011889">
    <property type="entry name" value="Liste_lipo_26"/>
</dbReference>
<keyword evidence="3" id="KW-0472">Membrane</keyword>
<evidence type="ECO:0000313" key="6">
    <source>
        <dbReference type="Proteomes" id="UP001596227"/>
    </source>
</evidence>
<dbReference type="Pfam" id="PF19258">
    <property type="entry name" value="KxYKxGKxW_sig"/>
    <property type="match status" value="1"/>
</dbReference>
<dbReference type="InterPro" id="IPR032675">
    <property type="entry name" value="LRR_dom_sf"/>
</dbReference>
<sequence>MSKNGTSKLYYKMYKKGRFWVFAGILAFGWQIAEGTAVHADETPVNNGNSQVAVAPTAVDSDKKSVTLTAGDSTNTKAQPDETGQSDSKVTPEVTGKSQISTDPQSDAVTGKSQQLENSKNDNLNQNEEQADPIDVQNPSSETETKDAGTSDTQTVNSDNQQEKTAATSNQISQNRQKMLKASVPTPEVTTIKGVNGTVNWSFDTSTGAMTLGGGTIGSPIFFYTDANNVVQMLQRSQIKSMAVTNELYITGKNGTYSGSIYIGLFSFLTNGVTGLDKVDVSQATDLSYMFMDSTMSKTVDLNGWDVRKVTEMRDMFSGAKGITDLELDDWQPDSLIDLLETFSSMDDLVTLNIADWNMSSVLQIVSPFSNDNKLSNLDVSKWNVSKVTSFNQAFYATPQLKKIDVSKWDVSNATNMEEMFLDSGVEFLDLSGWNMSKVQATDQIMGYAPGQVDFNIKELKVSSTFKLIQINQDWYSDIGQVTEYPYTGKWINEDTGEVLTYLELNALYENGTGGPAATYIAQVDESDRSKLTGQDITIYPNGALNLAAGVASLQDYQGRNISQQIDANQLSYAGNIDFSTIGVYPITLIYTSSLGNKFSVSINVNIVKHNSTATLGGQDVTIVLGPSAEDNAAMVQQKMSLLVDGLSDDGQKLDMSNLGSGKFQPIYEGYADGRPVTGPISYMEPAVLKFVFGYLNNDGVLLTHTSFLTLAKTKAAINLKEPTIVAGPTAKLNLADYFDSLDDALGNQMTDASAVTFTGVDQVDLTKAGDYSIDAAYTDSANNPITATTTVHVIKNTATLELVTPTPLIAGPATKFDPASVIKTAVTATGDEMSTTNGLKINSQVDPQKVGTYMVTVSYQDGSGNKLIKSVTVNVVPTKLALAVEPTVNVKSGQSYDPTTSVLTALDAFGQNVSADQLTYTGSVNTAIPGVYQLKMTNQDTFGNTVTKSITVTVVAEEAGEGNLSTPTPDTDTGTSADTVMANHDDPIRNSGAANVSTTTSQQTTRQQSAIKPTAIALQSQSQSSATKQAKTTTLPQTDDQRSALSLLGLGLLAATALVGLTHKRRRD</sequence>
<reference evidence="6" key="1">
    <citation type="journal article" date="2019" name="Int. J. Syst. Evol. Microbiol.">
        <title>The Global Catalogue of Microorganisms (GCM) 10K type strain sequencing project: providing services to taxonomists for standard genome sequencing and annotation.</title>
        <authorList>
            <consortium name="The Broad Institute Genomics Platform"/>
            <consortium name="The Broad Institute Genome Sequencing Center for Infectious Disease"/>
            <person name="Wu L."/>
            <person name="Ma J."/>
        </authorList>
    </citation>
    <scope>NUCLEOTIDE SEQUENCE [LARGE SCALE GENOMIC DNA]</scope>
    <source>
        <strain evidence="6">CCM 8934</strain>
    </source>
</reference>
<dbReference type="NCBIfam" id="TIGR01167">
    <property type="entry name" value="LPXTG_anchor"/>
    <property type="match status" value="1"/>
</dbReference>
<dbReference type="InterPro" id="IPR022263">
    <property type="entry name" value="KxYKxGKxW"/>
</dbReference>
<accession>A0ABW1UDM3</accession>
<protein>
    <submittedName>
        <fullName evidence="5">BspA family leucine-rich repeat surface protein</fullName>
    </submittedName>
</protein>
<name>A0ABW1UDM3_9LACO</name>
<dbReference type="SUPFAM" id="SSF52058">
    <property type="entry name" value="L domain-like"/>
    <property type="match status" value="1"/>
</dbReference>
<feature type="compositionally biased region" description="Low complexity" evidence="2">
    <location>
        <begin position="1020"/>
        <end position="1035"/>
    </location>
</feature>
<dbReference type="InterPro" id="IPR005046">
    <property type="entry name" value="DUF285"/>
</dbReference>
<organism evidence="5 6">
    <name type="scientific">Lactiplantibacillus daoliensis</name>
    <dbReference type="NCBI Taxonomy" id="2559916"/>
    <lineage>
        <taxon>Bacteria</taxon>
        <taxon>Bacillati</taxon>
        <taxon>Bacillota</taxon>
        <taxon>Bacilli</taxon>
        <taxon>Lactobacillales</taxon>
        <taxon>Lactobacillaceae</taxon>
        <taxon>Lactiplantibacillus</taxon>
    </lineage>
</organism>